<feature type="transmembrane region" description="Helical" evidence="11">
    <location>
        <begin position="198"/>
        <end position="221"/>
    </location>
</feature>
<comment type="similarity">
    <text evidence="9">Belongs to the G-protein coupled receptor 1 family.</text>
</comment>
<dbReference type="FunFam" id="1.20.1070.10:FF:000291">
    <property type="entry name" value="Predicted protein"/>
    <property type="match status" value="1"/>
</dbReference>
<dbReference type="RefSeq" id="XP_033644232.1">
    <property type="nucleotide sequence ID" value="XM_033788341.1"/>
</dbReference>
<evidence type="ECO:0000256" key="6">
    <source>
        <dbReference type="ARBA" id="ARBA00023136"/>
    </source>
</evidence>
<dbReference type="PRINTS" id="PR00244">
    <property type="entry name" value="NEUROKININR"/>
</dbReference>
<dbReference type="InterPro" id="IPR001681">
    <property type="entry name" value="Neurokn_rcpt"/>
</dbReference>
<dbReference type="PROSITE" id="PS50262">
    <property type="entry name" value="G_PROTEIN_RECEP_F1_2"/>
    <property type="match status" value="1"/>
</dbReference>
<dbReference type="GeneID" id="117303896"/>
<dbReference type="AlphaFoldDB" id="A0A2L2BMW5"/>
<accession>A0A2L2BMW5</accession>
<keyword evidence="8 9" id="KW-0807">Transducer</keyword>
<reference evidence="13" key="1">
    <citation type="submission" date="2017-12" db="EMBL/GenBank/DDBJ databases">
        <title>Discovery and functional characterisation of a luqin-type neuropeptide signalling system in a deuterostome.</title>
        <authorList>
            <person name="Yanez-Guerra L.A."/>
            <person name="Elphick M.R."/>
            <person name="Delroisse J."/>
        </authorList>
    </citation>
    <scope>NUCLEOTIDE SEQUENCE</scope>
</reference>
<evidence type="ECO:0000256" key="4">
    <source>
        <dbReference type="ARBA" id="ARBA00022989"/>
    </source>
</evidence>
<evidence type="ECO:0000256" key="1">
    <source>
        <dbReference type="ARBA" id="ARBA00004651"/>
    </source>
</evidence>
<dbReference type="PANTHER" id="PTHR46925">
    <property type="entry name" value="G-PROTEIN COUPLED RECEPTOR TKR-1-RELATED"/>
    <property type="match status" value="1"/>
</dbReference>
<dbReference type="SMART" id="SM01381">
    <property type="entry name" value="7TM_GPCR_Srsx"/>
    <property type="match status" value="1"/>
</dbReference>
<name>A0A2L2BMW5_ASTRU</name>
<dbReference type="PRINTS" id="PR00237">
    <property type="entry name" value="GPCRRHODOPSN"/>
</dbReference>
<dbReference type="EMBL" id="MG744511">
    <property type="protein sequence ID" value="AVG23010.1"/>
    <property type="molecule type" value="mRNA"/>
</dbReference>
<feature type="transmembrane region" description="Helical" evidence="11">
    <location>
        <begin position="242"/>
        <end position="260"/>
    </location>
</feature>
<keyword evidence="6 11" id="KW-0472">Membrane</keyword>
<dbReference type="OMA" id="HLSKWKY"/>
<sequence>MVDYKDINSLNFTFVHNLDQESRILWSVFCSIIMAVAAGGNLIVIWIVATNPRMRTVTNYFLLNLAVADALIATLSMPFMFSYIVTQNWALGIGMCKVVRFFGLVSTSASVLSLVAISIDRYRAIVHPLLPRLSKSYIVCMIIFIWGGSSIFASPLLVYSTVLTFMYNDGVIKNQCFIKWPDGIYRRIDFTYNVASFAVLYCLPLTVLAGCYTVIGVKLWRGDVLGEYIPNRARQLKAKRKVVKMIIVVIAVFAICWFPLHVYQFLGYLHEEVYTQSYAVHIYSTIWTLAMSSSMYNPFIYCWLNDRFRAGFKRVFHCLIPGSKKQRDNKGIDRRTPLTSTTSNANSLMTASTTGMHRQVPNGKPAILCRTSLIGISVVDSSEDIF</sequence>
<feature type="domain" description="G-protein coupled receptors family 1 profile" evidence="12">
    <location>
        <begin position="40"/>
        <end position="301"/>
    </location>
</feature>
<evidence type="ECO:0000256" key="2">
    <source>
        <dbReference type="ARBA" id="ARBA00022475"/>
    </source>
</evidence>
<dbReference type="GO" id="GO:0004995">
    <property type="term" value="F:tachykinin receptor activity"/>
    <property type="evidence" value="ECO:0007669"/>
    <property type="project" value="InterPro"/>
</dbReference>
<evidence type="ECO:0000256" key="7">
    <source>
        <dbReference type="ARBA" id="ARBA00023170"/>
    </source>
</evidence>
<feature type="transmembrane region" description="Helical" evidence="11">
    <location>
        <begin position="24"/>
        <end position="49"/>
    </location>
</feature>
<evidence type="ECO:0000313" key="13">
    <source>
        <dbReference type="EMBL" id="AVG23010.1"/>
    </source>
</evidence>
<keyword evidence="5 9" id="KW-0297">G-protein coupled receptor</keyword>
<dbReference type="PANTHER" id="PTHR46925:SF2">
    <property type="entry name" value="G-PROTEIN COUPLED RECEPTOR TKR-1-RELATED"/>
    <property type="match status" value="1"/>
</dbReference>
<protein>
    <submittedName>
        <fullName evidence="13">Tachykinin receptor 1</fullName>
    </submittedName>
</protein>
<evidence type="ECO:0000256" key="5">
    <source>
        <dbReference type="ARBA" id="ARBA00023040"/>
    </source>
</evidence>
<feature type="transmembrane region" description="Helical" evidence="11">
    <location>
        <begin position="280"/>
        <end position="304"/>
    </location>
</feature>
<dbReference type="PROSITE" id="PS00237">
    <property type="entry name" value="G_PROTEIN_RECEP_F1_1"/>
    <property type="match status" value="1"/>
</dbReference>
<feature type="transmembrane region" description="Helical" evidence="11">
    <location>
        <begin position="137"/>
        <end position="159"/>
    </location>
</feature>
<dbReference type="Pfam" id="PF00001">
    <property type="entry name" value="7tm_1"/>
    <property type="match status" value="1"/>
</dbReference>
<dbReference type="SUPFAM" id="SSF81321">
    <property type="entry name" value="Family A G protein-coupled receptor-like"/>
    <property type="match status" value="1"/>
</dbReference>
<keyword evidence="7 9" id="KW-0675">Receptor</keyword>
<proteinExistence type="evidence at transcript level"/>
<feature type="transmembrane region" description="Helical" evidence="11">
    <location>
        <begin position="98"/>
        <end position="117"/>
    </location>
</feature>
<evidence type="ECO:0000256" key="10">
    <source>
        <dbReference type="SAM" id="MobiDB-lite"/>
    </source>
</evidence>
<comment type="subcellular location">
    <subcellularLocation>
        <location evidence="1">Cell membrane</location>
        <topology evidence="1">Multi-pass membrane protein</topology>
    </subcellularLocation>
</comment>
<evidence type="ECO:0000259" key="12">
    <source>
        <dbReference type="PROSITE" id="PS50262"/>
    </source>
</evidence>
<evidence type="ECO:0000256" key="8">
    <source>
        <dbReference type="ARBA" id="ARBA00023224"/>
    </source>
</evidence>
<evidence type="ECO:0000256" key="3">
    <source>
        <dbReference type="ARBA" id="ARBA00022692"/>
    </source>
</evidence>
<dbReference type="OrthoDB" id="10066673at2759"/>
<feature type="compositionally biased region" description="Basic and acidic residues" evidence="10">
    <location>
        <begin position="325"/>
        <end position="336"/>
    </location>
</feature>
<feature type="region of interest" description="Disordered" evidence="10">
    <location>
        <begin position="325"/>
        <end position="345"/>
    </location>
</feature>
<dbReference type="CDD" id="cd15390">
    <property type="entry name" value="7tmA_TACR"/>
    <property type="match status" value="1"/>
</dbReference>
<dbReference type="RefSeq" id="XP_033644234.1">
    <property type="nucleotide sequence ID" value="XM_033788343.1"/>
</dbReference>
<dbReference type="InterPro" id="IPR017452">
    <property type="entry name" value="GPCR_Rhodpsn_7TM"/>
</dbReference>
<dbReference type="InterPro" id="IPR000276">
    <property type="entry name" value="GPCR_Rhodpsn"/>
</dbReference>
<evidence type="ECO:0000256" key="11">
    <source>
        <dbReference type="SAM" id="Phobius"/>
    </source>
</evidence>
<keyword evidence="2" id="KW-1003">Cell membrane</keyword>
<keyword evidence="3 9" id="KW-0812">Transmembrane</keyword>
<feature type="transmembrane region" description="Helical" evidence="11">
    <location>
        <begin position="61"/>
        <end position="86"/>
    </location>
</feature>
<dbReference type="Gene3D" id="1.20.1070.10">
    <property type="entry name" value="Rhodopsin 7-helix transmembrane proteins"/>
    <property type="match status" value="1"/>
</dbReference>
<evidence type="ECO:0000256" key="9">
    <source>
        <dbReference type="RuleBase" id="RU000688"/>
    </source>
</evidence>
<organism evidence="13">
    <name type="scientific">Asterias rubens</name>
    <name type="common">Common European starfish</name>
    <name type="synonym">Asterias vulgaris</name>
    <dbReference type="NCBI Taxonomy" id="7604"/>
    <lineage>
        <taxon>Eukaryota</taxon>
        <taxon>Metazoa</taxon>
        <taxon>Echinodermata</taxon>
        <taxon>Eleutherozoa</taxon>
        <taxon>Asterozoa</taxon>
        <taxon>Asteroidea</taxon>
        <taxon>Forcipulatacea</taxon>
        <taxon>Forcipulatida</taxon>
        <taxon>Asteriidae</taxon>
        <taxon>Asterias</taxon>
    </lineage>
</organism>
<dbReference type="GO" id="GO:0005886">
    <property type="term" value="C:plasma membrane"/>
    <property type="evidence" value="ECO:0007669"/>
    <property type="project" value="UniProtKB-SubCell"/>
</dbReference>
<keyword evidence="4 11" id="KW-1133">Transmembrane helix</keyword>